<reference evidence="3 4" key="1">
    <citation type="submission" date="2019-07" db="EMBL/GenBank/DDBJ databases">
        <authorList>
            <person name="Zhao L.H."/>
        </authorList>
    </citation>
    <scope>NUCLEOTIDE SEQUENCE [LARGE SCALE GENOMIC DNA]</scope>
    <source>
        <strain evidence="3 4">Co35</strain>
    </source>
</reference>
<dbReference type="Gene3D" id="3.90.1530.30">
    <property type="match status" value="1"/>
</dbReference>
<name>A0A554S7V7_9ACTN</name>
<protein>
    <submittedName>
        <fullName evidence="3">Chromosome partitioning protein ParB</fullName>
    </submittedName>
</protein>
<dbReference type="AlphaFoldDB" id="A0A554S7V7"/>
<feature type="region of interest" description="Disordered" evidence="1">
    <location>
        <begin position="318"/>
        <end position="344"/>
    </location>
</feature>
<keyword evidence="4" id="KW-1185">Reference proteome</keyword>
<dbReference type="GO" id="GO:0045881">
    <property type="term" value="P:positive regulation of sporulation resulting in formation of a cellular spore"/>
    <property type="evidence" value="ECO:0007669"/>
    <property type="project" value="TreeGrafter"/>
</dbReference>
<dbReference type="EMBL" id="VLNT01000009">
    <property type="protein sequence ID" value="TSD62433.1"/>
    <property type="molecule type" value="Genomic_DNA"/>
</dbReference>
<dbReference type="RefSeq" id="WP_143913867.1">
    <property type="nucleotide sequence ID" value="NZ_VLNT01000009.1"/>
</dbReference>
<dbReference type="PANTHER" id="PTHR33375">
    <property type="entry name" value="CHROMOSOME-PARTITIONING PROTEIN PARB-RELATED"/>
    <property type="match status" value="1"/>
</dbReference>
<dbReference type="SMART" id="SM00470">
    <property type="entry name" value="ParB"/>
    <property type="match status" value="1"/>
</dbReference>
<organism evidence="3 4">
    <name type="scientific">Aeromicrobium piscarium</name>
    <dbReference type="NCBI Taxonomy" id="2590901"/>
    <lineage>
        <taxon>Bacteria</taxon>
        <taxon>Bacillati</taxon>
        <taxon>Actinomycetota</taxon>
        <taxon>Actinomycetes</taxon>
        <taxon>Propionibacteriales</taxon>
        <taxon>Nocardioidaceae</taxon>
        <taxon>Aeromicrobium</taxon>
    </lineage>
</organism>
<evidence type="ECO:0000313" key="4">
    <source>
        <dbReference type="Proteomes" id="UP000316988"/>
    </source>
</evidence>
<dbReference type="Pfam" id="PF02195">
    <property type="entry name" value="ParB_N"/>
    <property type="match status" value="1"/>
</dbReference>
<gene>
    <name evidence="3" type="ORF">FNM00_12470</name>
</gene>
<dbReference type="GO" id="GO:0007059">
    <property type="term" value="P:chromosome segregation"/>
    <property type="evidence" value="ECO:0007669"/>
    <property type="project" value="TreeGrafter"/>
</dbReference>
<proteinExistence type="predicted"/>
<dbReference type="SUPFAM" id="SSF110849">
    <property type="entry name" value="ParB/Sulfiredoxin"/>
    <property type="match status" value="1"/>
</dbReference>
<sequence>MAAPTRHIELDRAVESIEIGRRHRTDLGDLDALTASIDHYGLLQPPTITPDGVLVCGRRRLAAIRRLGWRTVSVWVRSGISDRLGHLLAEQDDNVLHKDLTASEAFALYRELKTLMAEDARRRKAATQFSSQHQPGIDGPGKFPGPSTSLGDAREQAAAMIPGSASYKTLDKVGYLRQLADDPGIGEPLRAETRAELERIDAGAPVDPAYQRLRAAAEDHRAEELEQLADDAVARVTTFEAVTTRKKPTRMTRAGAGGADRWPVRAFVQTWSGLVAWWTHYDPAELATKLTAEQIASFLDTAEGTYRFAGQLRAALTTSDQTAGNGEDSETTEGEPAPGPLRLL</sequence>
<dbReference type="GO" id="GO:0005694">
    <property type="term" value="C:chromosome"/>
    <property type="evidence" value="ECO:0007669"/>
    <property type="project" value="TreeGrafter"/>
</dbReference>
<accession>A0A554S7V7</accession>
<evidence type="ECO:0000259" key="2">
    <source>
        <dbReference type="SMART" id="SM00470"/>
    </source>
</evidence>
<feature type="region of interest" description="Disordered" evidence="1">
    <location>
        <begin position="128"/>
        <end position="151"/>
    </location>
</feature>
<dbReference type="PANTHER" id="PTHR33375:SF1">
    <property type="entry name" value="CHROMOSOME-PARTITIONING PROTEIN PARB-RELATED"/>
    <property type="match status" value="1"/>
</dbReference>
<dbReference type="InterPro" id="IPR003115">
    <property type="entry name" value="ParB_N"/>
</dbReference>
<feature type="domain" description="ParB-like N-terminal" evidence="2">
    <location>
        <begin position="10"/>
        <end position="95"/>
    </location>
</feature>
<comment type="caution">
    <text evidence="3">The sequence shown here is derived from an EMBL/GenBank/DDBJ whole genome shotgun (WGS) entry which is preliminary data.</text>
</comment>
<dbReference type="OrthoDB" id="3176965at2"/>
<dbReference type="InterPro" id="IPR036086">
    <property type="entry name" value="ParB/Sulfiredoxin_sf"/>
</dbReference>
<dbReference type="InterPro" id="IPR050336">
    <property type="entry name" value="Chromosome_partition/occlusion"/>
</dbReference>
<dbReference type="Proteomes" id="UP000316988">
    <property type="component" value="Unassembled WGS sequence"/>
</dbReference>
<evidence type="ECO:0000256" key="1">
    <source>
        <dbReference type="SAM" id="MobiDB-lite"/>
    </source>
</evidence>
<evidence type="ECO:0000313" key="3">
    <source>
        <dbReference type="EMBL" id="TSD62433.1"/>
    </source>
</evidence>